<feature type="chain" id="PRO_5021732728" evidence="1">
    <location>
        <begin position="32"/>
        <end position="128"/>
    </location>
</feature>
<keyword evidence="3" id="KW-1185">Reference proteome</keyword>
<dbReference type="EMBL" id="NQJD01000001">
    <property type="protein sequence ID" value="TAA76194.1"/>
    <property type="molecule type" value="Genomic_DNA"/>
</dbReference>
<keyword evidence="1" id="KW-0732">Signal</keyword>
<comment type="caution">
    <text evidence="2">The sequence shown here is derived from an EMBL/GenBank/DDBJ whole genome shotgun (WGS) entry which is preliminary data.</text>
</comment>
<reference evidence="2" key="1">
    <citation type="submission" date="2017-07" db="EMBL/GenBank/DDBJ databases">
        <title>The cable genome - Insights into the physiology and evolution of filamentous bacteria capable of sulfide oxidation via long distance electron transfer.</title>
        <authorList>
            <person name="Thorup C."/>
            <person name="Bjerg J.T."/>
            <person name="Schreiber L."/>
            <person name="Nielsen L.P."/>
            <person name="Kjeldsen K.U."/>
            <person name="Boesen T."/>
            <person name="Boggild A."/>
            <person name="Meysman F."/>
            <person name="Geelhoed J."/>
            <person name="Schramm A."/>
        </authorList>
    </citation>
    <scope>NUCLEOTIDE SEQUENCE [LARGE SCALE GENOMIC DNA]</scope>
    <source>
        <strain evidence="2">GS</strain>
    </source>
</reference>
<sequence length="128" mass="13608">MKTNTMKLAGRTLVTIAAAGLFLLAGSAAFAQQNTASPILSDAIQHCGCDKKEGIEMYVQNIINDAKNRGMNCETAKIHAFACITSYCSICKEHPGIMESCIKMGADYFAASPGFCQSSGQLAVTPMF</sequence>
<evidence type="ECO:0000313" key="3">
    <source>
        <dbReference type="Proteomes" id="UP000316238"/>
    </source>
</evidence>
<organism evidence="2 3">
    <name type="scientific">Candidatus Electronema aureum</name>
    <dbReference type="NCBI Taxonomy" id="2005002"/>
    <lineage>
        <taxon>Bacteria</taxon>
        <taxon>Pseudomonadati</taxon>
        <taxon>Thermodesulfobacteriota</taxon>
        <taxon>Desulfobulbia</taxon>
        <taxon>Desulfobulbales</taxon>
        <taxon>Desulfobulbaceae</taxon>
        <taxon>Candidatus Electronema</taxon>
    </lineage>
</organism>
<feature type="signal peptide" evidence="1">
    <location>
        <begin position="1"/>
        <end position="31"/>
    </location>
</feature>
<dbReference type="AlphaFoldDB" id="A0A521G594"/>
<name>A0A521G594_9BACT</name>
<gene>
    <name evidence="2" type="ORF">CDV28_10192</name>
</gene>
<accession>A0A521G594</accession>
<protein>
    <submittedName>
        <fullName evidence="2">Uncharacterized protein</fullName>
    </submittedName>
</protein>
<evidence type="ECO:0000313" key="2">
    <source>
        <dbReference type="EMBL" id="TAA76194.1"/>
    </source>
</evidence>
<proteinExistence type="predicted"/>
<evidence type="ECO:0000256" key="1">
    <source>
        <dbReference type="SAM" id="SignalP"/>
    </source>
</evidence>
<dbReference type="Proteomes" id="UP000316238">
    <property type="component" value="Unassembled WGS sequence"/>
</dbReference>